<evidence type="ECO:0000256" key="1">
    <source>
        <dbReference type="SAM" id="MobiDB-lite"/>
    </source>
</evidence>
<evidence type="ECO:0000313" key="4">
    <source>
        <dbReference type="Proteomes" id="UP001305779"/>
    </source>
</evidence>
<feature type="transmembrane region" description="Helical" evidence="2">
    <location>
        <begin position="51"/>
        <end position="70"/>
    </location>
</feature>
<dbReference type="InterPro" id="IPR027458">
    <property type="entry name" value="STE2_TM1-TM2_sf"/>
</dbReference>
<accession>A0ABR0F1Y2</accession>
<keyword evidence="2" id="KW-0472">Membrane</keyword>
<gene>
    <name evidence="3" type="ORF">PRZ48_001689</name>
</gene>
<dbReference type="InterPro" id="IPR000366">
    <property type="entry name" value="GPCR_STE2"/>
</dbReference>
<organism evidence="3 4">
    <name type="scientific">Zasmidium cellare</name>
    <name type="common">Wine cellar mold</name>
    <name type="synonym">Racodium cellare</name>
    <dbReference type="NCBI Taxonomy" id="395010"/>
    <lineage>
        <taxon>Eukaryota</taxon>
        <taxon>Fungi</taxon>
        <taxon>Dikarya</taxon>
        <taxon>Ascomycota</taxon>
        <taxon>Pezizomycotina</taxon>
        <taxon>Dothideomycetes</taxon>
        <taxon>Dothideomycetidae</taxon>
        <taxon>Mycosphaerellales</taxon>
        <taxon>Mycosphaerellaceae</taxon>
        <taxon>Zasmidium</taxon>
    </lineage>
</organism>
<dbReference type="PANTHER" id="PTHR28009">
    <property type="entry name" value="PHEROMONE ALPHA FACTOR RECEPTOR"/>
    <property type="match status" value="1"/>
</dbReference>
<feature type="transmembrane region" description="Helical" evidence="2">
    <location>
        <begin position="77"/>
        <end position="96"/>
    </location>
</feature>
<feature type="transmembrane region" description="Helical" evidence="2">
    <location>
        <begin position="246"/>
        <end position="272"/>
    </location>
</feature>
<proteinExistence type="predicted"/>
<dbReference type="Proteomes" id="UP001305779">
    <property type="component" value="Unassembled WGS sequence"/>
</dbReference>
<keyword evidence="2" id="KW-1133">Transmembrane helix</keyword>
<feature type="compositionally biased region" description="Basic and acidic residues" evidence="1">
    <location>
        <begin position="368"/>
        <end position="395"/>
    </location>
</feature>
<comment type="caution">
    <text evidence="3">The sequence shown here is derived from an EMBL/GenBank/DDBJ whole genome shotgun (WGS) entry which is preliminary data.</text>
</comment>
<feature type="transmembrane region" description="Helical" evidence="2">
    <location>
        <begin position="211"/>
        <end position="234"/>
    </location>
</feature>
<reference evidence="3 4" key="1">
    <citation type="journal article" date="2023" name="G3 (Bethesda)">
        <title>A chromosome-level genome assembly of Zasmidium syzygii isolated from banana leaves.</title>
        <authorList>
            <person name="van Westerhoven A.C."/>
            <person name="Mehrabi R."/>
            <person name="Talebi R."/>
            <person name="Steentjes M.B.F."/>
            <person name="Corcolon B."/>
            <person name="Chong P.A."/>
            <person name="Kema G.H.J."/>
            <person name="Seidl M.F."/>
        </authorList>
    </citation>
    <scope>NUCLEOTIDE SEQUENCE [LARGE SCALE GENOMIC DNA]</scope>
    <source>
        <strain evidence="3 4">P124</strain>
    </source>
</reference>
<keyword evidence="2" id="KW-0812">Transmembrane</keyword>
<feature type="region of interest" description="Disordered" evidence="1">
    <location>
        <begin position="350"/>
        <end position="395"/>
    </location>
</feature>
<feature type="transmembrane region" description="Helical" evidence="2">
    <location>
        <begin position="165"/>
        <end position="191"/>
    </location>
</feature>
<dbReference type="PANTHER" id="PTHR28009:SF1">
    <property type="entry name" value="PHEROMONE ALPHA FACTOR RECEPTOR"/>
    <property type="match status" value="1"/>
</dbReference>
<dbReference type="PRINTS" id="PR00250">
    <property type="entry name" value="GPCRSTE2"/>
</dbReference>
<protein>
    <recommendedName>
        <fullName evidence="5">Pheromone alpha factor receptor</fullName>
    </recommendedName>
</protein>
<feature type="transmembrane region" description="Helical" evidence="2">
    <location>
        <begin position="116"/>
        <end position="144"/>
    </location>
</feature>
<keyword evidence="4" id="KW-1185">Reference proteome</keyword>
<name>A0ABR0F1Y2_ZASCE</name>
<dbReference type="Pfam" id="PF02116">
    <property type="entry name" value="STE2"/>
    <property type="match status" value="1"/>
</dbReference>
<dbReference type="CDD" id="cd14939">
    <property type="entry name" value="7tmD_STE2"/>
    <property type="match status" value="1"/>
</dbReference>
<evidence type="ECO:0000313" key="3">
    <source>
        <dbReference type="EMBL" id="KAK4507954.1"/>
    </source>
</evidence>
<evidence type="ECO:0000256" key="2">
    <source>
        <dbReference type="SAM" id="Phobius"/>
    </source>
</evidence>
<sequence>MASTLDSAPNGTFDPYNQQIIITMPDGETQFAASINTIFTLQNLATQQSTIFSVQIGISVVLMVVLALMTQADKRRSLIFIFNLSALLFIFIRGIIQVVQVSGPVFNWYNWAADYYVLTGAALQQSVALEVLSFLTVVAIELSLMLQVRIVCCTLSSIWRRFLDVLSALAVASALLTKFMTMIFNILWNILDVQNTTDTQRGLINKMSNASTATLMATVIFFSTVFSTKLFMAIRQRRQMGMKSFGAVQIIFIMGCQTMVVPTIFGIISYYALPGAQLYTFVPVVVATFLPLSSIWASTATKGNNNIAAPHQWHNRREDSTLRNTHRAAYSSEKGLLPTTVNTDCTLVDDRSASMSQPSPRKPGYTESGDRDSIDLEMQKMGRIRVDRGYSVRSD</sequence>
<evidence type="ECO:0008006" key="5">
    <source>
        <dbReference type="Google" id="ProtNLM"/>
    </source>
</evidence>
<feature type="transmembrane region" description="Helical" evidence="2">
    <location>
        <begin position="278"/>
        <end position="297"/>
    </location>
</feature>
<dbReference type="Gene3D" id="1.10.287.920">
    <property type="entry name" value="Pheromone alpha factor receptor"/>
    <property type="match status" value="1"/>
</dbReference>
<dbReference type="EMBL" id="JAXOVC010000001">
    <property type="protein sequence ID" value="KAK4507954.1"/>
    <property type="molecule type" value="Genomic_DNA"/>
</dbReference>